<keyword evidence="4" id="KW-1185">Reference proteome</keyword>
<evidence type="ECO:0000256" key="1">
    <source>
        <dbReference type="SAM" id="Coils"/>
    </source>
</evidence>
<accession>A0A9P3LJA7</accession>
<proteinExistence type="predicted"/>
<dbReference type="Proteomes" id="UP000703269">
    <property type="component" value="Unassembled WGS sequence"/>
</dbReference>
<keyword evidence="1" id="KW-0175">Coiled coil</keyword>
<feature type="coiled-coil region" evidence="1">
    <location>
        <begin position="40"/>
        <end position="105"/>
    </location>
</feature>
<feature type="compositionally biased region" description="Low complexity" evidence="2">
    <location>
        <begin position="1"/>
        <end position="15"/>
    </location>
</feature>
<dbReference type="AlphaFoldDB" id="A0A9P3LJA7"/>
<organism evidence="3 4">
    <name type="scientific">Phanerochaete sordida</name>
    <dbReference type="NCBI Taxonomy" id="48140"/>
    <lineage>
        <taxon>Eukaryota</taxon>
        <taxon>Fungi</taxon>
        <taxon>Dikarya</taxon>
        <taxon>Basidiomycota</taxon>
        <taxon>Agaricomycotina</taxon>
        <taxon>Agaricomycetes</taxon>
        <taxon>Polyporales</taxon>
        <taxon>Phanerochaetaceae</taxon>
        <taxon>Phanerochaete</taxon>
    </lineage>
</organism>
<protein>
    <submittedName>
        <fullName evidence="3">Uncharacterized protein</fullName>
    </submittedName>
</protein>
<reference evidence="3 4" key="1">
    <citation type="submission" date="2021-08" db="EMBL/GenBank/DDBJ databases">
        <title>Draft Genome Sequence of Phanerochaete sordida strain YK-624.</title>
        <authorList>
            <person name="Mori T."/>
            <person name="Dohra H."/>
            <person name="Suzuki T."/>
            <person name="Kawagishi H."/>
            <person name="Hirai H."/>
        </authorList>
    </citation>
    <scope>NUCLEOTIDE SEQUENCE [LARGE SCALE GENOMIC DNA]</scope>
    <source>
        <strain evidence="3 4">YK-624</strain>
    </source>
</reference>
<name>A0A9P3LJA7_9APHY</name>
<evidence type="ECO:0000313" key="3">
    <source>
        <dbReference type="EMBL" id="GJE96027.1"/>
    </source>
</evidence>
<evidence type="ECO:0000313" key="4">
    <source>
        <dbReference type="Proteomes" id="UP000703269"/>
    </source>
</evidence>
<comment type="caution">
    <text evidence="3">The sequence shown here is derived from an EMBL/GenBank/DDBJ whole genome shotgun (WGS) entry which is preliminary data.</text>
</comment>
<evidence type="ECO:0000256" key="2">
    <source>
        <dbReference type="SAM" id="MobiDB-lite"/>
    </source>
</evidence>
<feature type="region of interest" description="Disordered" evidence="2">
    <location>
        <begin position="1"/>
        <end position="32"/>
    </location>
</feature>
<dbReference type="EMBL" id="BPQB01000055">
    <property type="protein sequence ID" value="GJE96027.1"/>
    <property type="molecule type" value="Genomic_DNA"/>
</dbReference>
<gene>
    <name evidence="3" type="ORF">PsYK624_122200</name>
</gene>
<dbReference type="OrthoDB" id="3147752at2759"/>
<sequence length="434" mass="48764">MSLSEPIPSSPLSDSHSGLQLDLSPSSEAYNVQERYEAELTEAWGRIEEQEDRIASLEQELARSEEERKRMKRELKDWDRERTKLEQAAADYRELKMENAGLCAQLDQRCRELDHLRSEHQDMKSLLEIRTTELSSTRAFLDVSDTVSCADVQRLVDNLNAEIFQLAAGLTDDLVIGRVEQDTKEYEKAYANVADWIGEDMARILASSAYADDPVWVQMGLQAVASRFAEYGISTFNICIPSEDDSLLQKIYRTLFMQEPQTVSARWRALTRRYVRRSCVENGLQAYAAKLIRAFQDILLVAGAQDHLRSSDWTGIQARMERIAASIMSVQNAIGEDVTSSELQVLCARPGAQYTSSWMQDADDCGRKGKRRDHGAEVQGVQCTTGLGLGRREVTQDNEGRSHVKLVTILKAQVVLRPDGGSGETEMSSSLVKL</sequence>